<gene>
    <name evidence="2" type="ORF">STAS_35722</name>
</gene>
<keyword evidence="3" id="KW-1185">Reference proteome</keyword>
<dbReference type="GO" id="GO:0016740">
    <property type="term" value="F:transferase activity"/>
    <property type="evidence" value="ECO:0007669"/>
    <property type="project" value="UniProtKB-KW"/>
</dbReference>
<feature type="region of interest" description="Disordered" evidence="1">
    <location>
        <begin position="1"/>
        <end position="71"/>
    </location>
</feature>
<reference evidence="3" key="1">
    <citation type="journal article" date="2019" name="Curr. Biol.">
        <title>Genome Sequence of Striga asiatica Provides Insight into the Evolution of Plant Parasitism.</title>
        <authorList>
            <person name="Yoshida S."/>
            <person name="Kim S."/>
            <person name="Wafula E.K."/>
            <person name="Tanskanen J."/>
            <person name="Kim Y.M."/>
            <person name="Honaas L."/>
            <person name="Yang Z."/>
            <person name="Spallek T."/>
            <person name="Conn C.E."/>
            <person name="Ichihashi Y."/>
            <person name="Cheong K."/>
            <person name="Cui S."/>
            <person name="Der J.P."/>
            <person name="Gundlach H."/>
            <person name="Jiao Y."/>
            <person name="Hori C."/>
            <person name="Ishida J.K."/>
            <person name="Kasahara H."/>
            <person name="Kiba T."/>
            <person name="Kim M.S."/>
            <person name="Koo N."/>
            <person name="Laohavisit A."/>
            <person name="Lee Y.H."/>
            <person name="Lumba S."/>
            <person name="McCourt P."/>
            <person name="Mortimer J.C."/>
            <person name="Mutuku J.M."/>
            <person name="Nomura T."/>
            <person name="Sasaki-Sekimoto Y."/>
            <person name="Seto Y."/>
            <person name="Wang Y."/>
            <person name="Wakatake T."/>
            <person name="Sakakibara H."/>
            <person name="Demura T."/>
            <person name="Yamaguchi S."/>
            <person name="Yoneyama K."/>
            <person name="Manabe R.I."/>
            <person name="Nelson D.C."/>
            <person name="Schulman A.H."/>
            <person name="Timko M.P."/>
            <person name="dePamphilis C.W."/>
            <person name="Choi D."/>
            <person name="Shirasu K."/>
        </authorList>
    </citation>
    <scope>NUCLEOTIDE SEQUENCE [LARGE SCALE GENOMIC DNA]</scope>
    <source>
        <strain evidence="3">cv. UVA1</strain>
    </source>
</reference>
<protein>
    <submittedName>
        <fullName evidence="2">tRNA dimethylallyltransferase</fullName>
    </submittedName>
</protein>
<feature type="compositionally biased region" description="Low complexity" evidence="1">
    <location>
        <begin position="54"/>
        <end position="65"/>
    </location>
</feature>
<accession>A0A5A7RKV5</accession>
<evidence type="ECO:0000256" key="1">
    <source>
        <dbReference type="SAM" id="MobiDB-lite"/>
    </source>
</evidence>
<dbReference type="Proteomes" id="UP000325081">
    <property type="component" value="Unassembled WGS sequence"/>
</dbReference>
<evidence type="ECO:0000313" key="3">
    <source>
        <dbReference type="Proteomes" id="UP000325081"/>
    </source>
</evidence>
<organism evidence="2 3">
    <name type="scientific">Striga asiatica</name>
    <name type="common">Asiatic witchweed</name>
    <name type="synonym">Buchnera asiatica</name>
    <dbReference type="NCBI Taxonomy" id="4170"/>
    <lineage>
        <taxon>Eukaryota</taxon>
        <taxon>Viridiplantae</taxon>
        <taxon>Streptophyta</taxon>
        <taxon>Embryophyta</taxon>
        <taxon>Tracheophyta</taxon>
        <taxon>Spermatophyta</taxon>
        <taxon>Magnoliopsida</taxon>
        <taxon>eudicotyledons</taxon>
        <taxon>Gunneridae</taxon>
        <taxon>Pentapetalae</taxon>
        <taxon>asterids</taxon>
        <taxon>lamiids</taxon>
        <taxon>Lamiales</taxon>
        <taxon>Orobanchaceae</taxon>
        <taxon>Buchnereae</taxon>
        <taxon>Striga</taxon>
    </lineage>
</organism>
<evidence type="ECO:0000313" key="2">
    <source>
        <dbReference type="EMBL" id="GER57885.1"/>
    </source>
</evidence>
<comment type="caution">
    <text evidence="2">The sequence shown here is derived from an EMBL/GenBank/DDBJ whole genome shotgun (WGS) entry which is preliminary data.</text>
</comment>
<dbReference type="EMBL" id="BKCP01013736">
    <property type="protein sequence ID" value="GER57885.1"/>
    <property type="molecule type" value="Genomic_DNA"/>
</dbReference>
<proteinExistence type="predicted"/>
<feature type="compositionally biased region" description="Polar residues" evidence="1">
    <location>
        <begin position="1"/>
        <end position="23"/>
    </location>
</feature>
<feature type="compositionally biased region" description="Polar residues" evidence="1">
    <location>
        <begin position="33"/>
        <end position="47"/>
    </location>
</feature>
<name>A0A5A7RKV5_STRAF</name>
<dbReference type="AlphaFoldDB" id="A0A5A7RKV5"/>
<sequence length="241" mass="26125">MSGRSSFPENDMTNHNSPSSLMARNQVVPFSTDPITENRTDTVASNSLKEDSPLHPLNSPSNPGPDGKTSLTAVTCYEGVQKDMGVEFNNHIEGDPISTEPMQVMRGINIGTSKTWRRTSSKSGRLQRQQSSEEKAICLLDVFINASSDLAAITALRESMGGAISSAWVGTKVCEMSGIVCELETLDIIDIILRAGEGLDQNSKLRFARGWVGLISDSICLLDQLTILIVTDYWASISGEI</sequence>
<keyword evidence="2" id="KW-0808">Transferase</keyword>